<feature type="transmembrane region" description="Helical" evidence="6">
    <location>
        <begin position="182"/>
        <end position="204"/>
    </location>
</feature>
<feature type="transmembrane region" description="Helical" evidence="6">
    <location>
        <begin position="339"/>
        <end position="360"/>
    </location>
</feature>
<dbReference type="InterPro" id="IPR050833">
    <property type="entry name" value="Poly_Biosynth_Transport"/>
</dbReference>
<evidence type="ECO:0000256" key="2">
    <source>
        <dbReference type="ARBA" id="ARBA00022475"/>
    </source>
</evidence>
<organism evidence="7 8">
    <name type="scientific">Brevundimonas nasdae</name>
    <dbReference type="NCBI Taxonomy" id="172043"/>
    <lineage>
        <taxon>Bacteria</taxon>
        <taxon>Pseudomonadati</taxon>
        <taxon>Pseudomonadota</taxon>
        <taxon>Alphaproteobacteria</taxon>
        <taxon>Caulobacterales</taxon>
        <taxon>Caulobacteraceae</taxon>
        <taxon>Brevundimonas</taxon>
    </lineage>
</organism>
<feature type="transmembrane region" description="Helical" evidence="6">
    <location>
        <begin position="123"/>
        <end position="145"/>
    </location>
</feature>
<evidence type="ECO:0000256" key="3">
    <source>
        <dbReference type="ARBA" id="ARBA00022692"/>
    </source>
</evidence>
<accession>A0ABX8TIG3</accession>
<gene>
    <name evidence="7" type="ORF">KWG56_14730</name>
</gene>
<evidence type="ECO:0000256" key="5">
    <source>
        <dbReference type="ARBA" id="ARBA00023136"/>
    </source>
</evidence>
<feature type="transmembrane region" description="Helical" evidence="6">
    <location>
        <begin position="248"/>
        <end position="265"/>
    </location>
</feature>
<feature type="transmembrane region" description="Helical" evidence="6">
    <location>
        <begin position="91"/>
        <end position="116"/>
    </location>
</feature>
<dbReference type="RefSeq" id="WP_219352705.1">
    <property type="nucleotide sequence ID" value="NZ_CP080034.1"/>
</dbReference>
<evidence type="ECO:0000313" key="8">
    <source>
        <dbReference type="Proteomes" id="UP000824334"/>
    </source>
</evidence>
<dbReference type="PANTHER" id="PTHR30250">
    <property type="entry name" value="PST FAMILY PREDICTED COLANIC ACID TRANSPORTER"/>
    <property type="match status" value="1"/>
</dbReference>
<dbReference type="GeneID" id="94376542"/>
<evidence type="ECO:0000256" key="1">
    <source>
        <dbReference type="ARBA" id="ARBA00004651"/>
    </source>
</evidence>
<evidence type="ECO:0000256" key="4">
    <source>
        <dbReference type="ARBA" id="ARBA00022989"/>
    </source>
</evidence>
<keyword evidence="5 6" id="KW-0472">Membrane</keyword>
<dbReference type="EMBL" id="CP080034">
    <property type="protein sequence ID" value="QYC09812.1"/>
    <property type="molecule type" value="Genomic_DNA"/>
</dbReference>
<feature type="transmembrane region" description="Helical" evidence="6">
    <location>
        <begin position="20"/>
        <end position="39"/>
    </location>
</feature>
<keyword evidence="2" id="KW-1003">Cell membrane</keyword>
<keyword evidence="3 6" id="KW-0812">Transmembrane</keyword>
<name>A0ABX8TIG3_9CAUL</name>
<feature type="transmembrane region" description="Helical" evidence="6">
    <location>
        <begin position="372"/>
        <end position="389"/>
    </location>
</feature>
<proteinExistence type="predicted"/>
<evidence type="ECO:0000256" key="6">
    <source>
        <dbReference type="SAM" id="Phobius"/>
    </source>
</evidence>
<feature type="transmembrane region" description="Helical" evidence="6">
    <location>
        <begin position="401"/>
        <end position="420"/>
    </location>
</feature>
<keyword evidence="8" id="KW-1185">Reference proteome</keyword>
<protein>
    <submittedName>
        <fullName evidence="7">Lipopolysaccharide biosynthesis protein</fullName>
    </submittedName>
</protein>
<comment type="subcellular location">
    <subcellularLocation>
        <location evidence="1">Cell membrane</location>
        <topology evidence="1">Multi-pass membrane protein</topology>
    </subcellularLocation>
</comment>
<dbReference type="Proteomes" id="UP000824334">
    <property type="component" value="Chromosome"/>
</dbReference>
<sequence>MAMSRAKRVFAGAGANVINLLYVTLVTGLSVPVLTHAWGVRDYGLWVMLSALPTYLALSDFGFSTAATNDIAMNVARDELDTAVQTFQSVWALNLLIGGGVVAAAVLACLGTAMFVGNATITLYASTALILTIYAVACLLSRSFLGALRATGNYAQGSFLNDTFQFVEGCASLAAAYLGGGFLGAATALLAIRLLDILALYGLLRSKVSWLPIGFRHASQRTLKRLIGPAFGSMSIPISLALNMQGVALVVGLAISPTATAVITTSRTVSRIAVQVISAVNRALVPELSAASAQGDHAAIQKIEKLNTVMLVGVAVPAAVFFGVFGSDLIGIWTGGQVAPPQIVVALLGLAMGIHSIWFFGTNLLSATNAHGRMATGLLPSAIVTVVLAKLGSDHWGLEGAAAAVAAGETLCLCWFFWVSRAQKINSTYKLHLQTDRHKITLK</sequence>
<feature type="transmembrane region" description="Helical" evidence="6">
    <location>
        <begin position="309"/>
        <end position="333"/>
    </location>
</feature>
<dbReference type="PANTHER" id="PTHR30250:SF26">
    <property type="entry name" value="PSMA PROTEIN"/>
    <property type="match status" value="1"/>
</dbReference>
<reference evidence="7 8" key="1">
    <citation type="submission" date="2021-07" db="EMBL/GenBank/DDBJ databases">
        <title>Isolation and characterization of bacteria from a gold mining with a capacity of golden bioaccumulation.</title>
        <authorList>
            <person name="Yang X.J."/>
        </authorList>
    </citation>
    <scope>NUCLEOTIDE SEQUENCE [LARGE SCALE GENOMIC DNA]</scope>
    <source>
        <strain evidence="7 8">Au29</strain>
    </source>
</reference>
<evidence type="ECO:0000313" key="7">
    <source>
        <dbReference type="EMBL" id="QYC09812.1"/>
    </source>
</evidence>
<keyword evidence="4 6" id="KW-1133">Transmembrane helix</keyword>